<dbReference type="InterPro" id="IPR002938">
    <property type="entry name" value="FAD-bd"/>
</dbReference>
<evidence type="ECO:0000259" key="3">
    <source>
        <dbReference type="Pfam" id="PF01494"/>
    </source>
</evidence>
<dbReference type="SUPFAM" id="SSF51905">
    <property type="entry name" value="FAD/NAD(P)-binding domain"/>
    <property type="match status" value="1"/>
</dbReference>
<reference evidence="4 5" key="1">
    <citation type="submission" date="2021-08" db="EMBL/GenBank/DDBJ databases">
        <title>Comparative Genomics Analysis of the Genus Qipengyuania Reveals Extensive Genetic Diversity and Metabolic Versatility, Including the Description of Fifteen Novel Species.</title>
        <authorList>
            <person name="Liu Y."/>
        </authorList>
    </citation>
    <scope>NUCLEOTIDE SEQUENCE [LARGE SCALE GENOMIC DNA]</scope>
    <source>
        <strain evidence="4 5">6D47A</strain>
    </source>
</reference>
<keyword evidence="1" id="KW-0560">Oxidoreductase</keyword>
<dbReference type="RefSeq" id="WP_221557041.1">
    <property type="nucleotide sequence ID" value="NZ_JAIGNO010000003.1"/>
</dbReference>
<protein>
    <submittedName>
        <fullName evidence="4">FAD-dependent monooxygenase</fullName>
    </submittedName>
</protein>
<dbReference type="EMBL" id="JAIGNO010000003">
    <property type="protein sequence ID" value="MBX7482177.1"/>
    <property type="molecule type" value="Genomic_DNA"/>
</dbReference>
<evidence type="ECO:0000313" key="4">
    <source>
        <dbReference type="EMBL" id="MBX7482177.1"/>
    </source>
</evidence>
<name>A0ABS7J4G7_9SPHN</name>
<proteinExistence type="predicted"/>
<dbReference type="Pfam" id="PF01494">
    <property type="entry name" value="FAD_binding_3"/>
    <property type="match status" value="1"/>
</dbReference>
<accession>A0ABS7J4G7</accession>
<organism evidence="4 5">
    <name type="scientific">Qipengyuania qiaonensis</name>
    <dbReference type="NCBI Taxonomy" id="2867240"/>
    <lineage>
        <taxon>Bacteria</taxon>
        <taxon>Pseudomonadati</taxon>
        <taxon>Pseudomonadota</taxon>
        <taxon>Alphaproteobacteria</taxon>
        <taxon>Sphingomonadales</taxon>
        <taxon>Erythrobacteraceae</taxon>
        <taxon>Qipengyuania</taxon>
    </lineage>
</organism>
<dbReference type="GO" id="GO:0004497">
    <property type="term" value="F:monooxygenase activity"/>
    <property type="evidence" value="ECO:0007669"/>
    <property type="project" value="UniProtKB-KW"/>
</dbReference>
<evidence type="ECO:0000313" key="5">
    <source>
        <dbReference type="Proteomes" id="UP000755104"/>
    </source>
</evidence>
<feature type="domain" description="FAD-binding" evidence="3">
    <location>
        <begin position="4"/>
        <end position="318"/>
    </location>
</feature>
<dbReference type="PRINTS" id="PR00420">
    <property type="entry name" value="RNGMNOXGNASE"/>
</dbReference>
<gene>
    <name evidence="4" type="ORF">K3174_06515</name>
</gene>
<dbReference type="Proteomes" id="UP000755104">
    <property type="component" value="Unassembled WGS sequence"/>
</dbReference>
<comment type="caution">
    <text evidence="4">The sequence shown here is derived from an EMBL/GenBank/DDBJ whole genome shotgun (WGS) entry which is preliminary data.</text>
</comment>
<dbReference type="InterPro" id="IPR036188">
    <property type="entry name" value="FAD/NAD-bd_sf"/>
</dbReference>
<dbReference type="Gene3D" id="3.50.50.60">
    <property type="entry name" value="FAD/NAD(P)-binding domain"/>
    <property type="match status" value="1"/>
</dbReference>
<keyword evidence="2 4" id="KW-0503">Monooxygenase</keyword>
<dbReference type="PANTHER" id="PTHR13789">
    <property type="entry name" value="MONOOXYGENASE"/>
    <property type="match status" value="1"/>
</dbReference>
<dbReference type="InterPro" id="IPR050493">
    <property type="entry name" value="FAD-dep_Monooxygenase_BioMet"/>
</dbReference>
<dbReference type="PANTHER" id="PTHR13789:SF309">
    <property type="entry name" value="PUTATIVE (AFU_ORTHOLOGUE AFUA_6G14510)-RELATED"/>
    <property type="match status" value="1"/>
</dbReference>
<sequence length="367" mass="39028">MPKAIIVGGGIAGLASGIAFANAGWDVEVLERAARFEPLGAALSLWPNACAAMSSIGVLSAVSAVAAPITAMQLATRGGQTILRREIPDQAMMSTRASLQDALLAALSIERVLLGCKVEHISNDRITLADGATLTCDLVVDAGGIRALSSAGSPPSYAGYGGVLALSDKVGKARLHGLAAEYWGRDERFGVFELQENRRYWFYMRSQSAEASMPSLAMCQAAAEGWPEPVEQAIAATTEDALIPFAIYAKPPPKALNESGILQVGDAAHAMEPNLGQGACQGLEDAAALQAIVSTVPLEKVTAEYERMRLKRARMFVRESTQARFGAHGPRTIQTIFRAALRVIPASITERRMQGMQTMPDYLASVR</sequence>
<evidence type="ECO:0000256" key="1">
    <source>
        <dbReference type="ARBA" id="ARBA00023002"/>
    </source>
</evidence>
<evidence type="ECO:0000256" key="2">
    <source>
        <dbReference type="ARBA" id="ARBA00023033"/>
    </source>
</evidence>
<keyword evidence="5" id="KW-1185">Reference proteome</keyword>